<name>A0A9Q0CMV7_9POAL</name>
<dbReference type="EMBL" id="JAMQYH010000002">
    <property type="protein sequence ID" value="KAJ1696577.1"/>
    <property type="molecule type" value="Genomic_DNA"/>
</dbReference>
<evidence type="ECO:0000256" key="3">
    <source>
        <dbReference type="PROSITE-ProRule" id="PRU00023"/>
    </source>
</evidence>
<evidence type="ECO:0000313" key="4">
    <source>
        <dbReference type="EMBL" id="KAJ1696577.1"/>
    </source>
</evidence>
<sequence length="674" mass="75073">MAQSYFPLRWESTGDHQWWFASPIDYAAANGHYDLVRELLRLDINLLIKLTSLRRIRRLESLWDDDSRFVDAAKCRASVARNLLKECEEKDGKNSLLKAGFLTHTDHDWHCLWLHWYGGWLLYTAASAGDLIFVQELLERDPLLVFGEGEYGLTDILYAAARGKNIKVFRIILEFALSPRGFGVASGSHNDGGSEMSMFKFEVLNRAVQAAARGGNLEMLKELLKGCDNVLAYRDVNGSTVLHAASGRGQVEVVDFLINSFLLINSQDNNGNTALHIAAFRGHLLVVQTLITFSPSLISFVNKNGDTFLHMGVAGFRTPGFKRLDRQMELIKTLINKDLNLDEIINVQNNQGRTVLHMAVMANFHSDLIELLMSVKSIDLNLRDLDGFTPLDLLKQQPKSPSSEILIKELILAGGISNLKDNVMPANSRTQGFGTSPGTLFKISDAEIILCTGIDTKAGNSERPSSCSDVSKGEVRCELYNGCLMERRKNSLDKATSRIRSLLQWPRQLKEKKHNSPTRVLDAESLDSLRRLNQSAEAPTPLRQRFSKQTSLATNKRTLAVRNSTPSPVTKKRFASGLMHGVIQVMPMLTPMSKSRSDVKQKGVCVDTDAPSCSNSFEMGDGYKESDSQVKTGSDKIKVMNHYFCFGAQGLATEDPVTGQRSNRMFKRSFLSAA</sequence>
<dbReference type="PANTHER" id="PTHR24186">
    <property type="entry name" value="PROTEIN PHOSPHATASE 1 REGULATORY SUBUNIT"/>
    <property type="match status" value="1"/>
</dbReference>
<dbReference type="InterPro" id="IPR036770">
    <property type="entry name" value="Ankyrin_rpt-contain_sf"/>
</dbReference>
<dbReference type="Pfam" id="PF12796">
    <property type="entry name" value="Ank_2"/>
    <property type="match status" value="1"/>
</dbReference>
<feature type="repeat" description="ANK" evidence="3">
    <location>
        <begin position="270"/>
        <end position="291"/>
    </location>
</feature>
<evidence type="ECO:0000256" key="2">
    <source>
        <dbReference type="ARBA" id="ARBA00023043"/>
    </source>
</evidence>
<dbReference type="Proteomes" id="UP001151287">
    <property type="component" value="Unassembled WGS sequence"/>
</dbReference>
<feature type="repeat" description="ANK" evidence="3">
    <location>
        <begin position="237"/>
        <end position="269"/>
    </location>
</feature>
<dbReference type="AlphaFoldDB" id="A0A9Q0CMV7"/>
<dbReference type="Gene3D" id="1.25.40.20">
    <property type="entry name" value="Ankyrin repeat-containing domain"/>
    <property type="match status" value="4"/>
</dbReference>
<reference evidence="4" key="1">
    <citation type="journal article" date="2022" name="Cell">
        <title>Repeat-based holocentromeres influence genome architecture and karyotype evolution.</title>
        <authorList>
            <person name="Hofstatter P.G."/>
            <person name="Thangavel G."/>
            <person name="Lux T."/>
            <person name="Neumann P."/>
            <person name="Vondrak T."/>
            <person name="Novak P."/>
            <person name="Zhang M."/>
            <person name="Costa L."/>
            <person name="Castellani M."/>
            <person name="Scott A."/>
            <person name="Toegelov H."/>
            <person name="Fuchs J."/>
            <person name="Mata-Sucre Y."/>
            <person name="Dias Y."/>
            <person name="Vanzela A.L.L."/>
            <person name="Huettel B."/>
            <person name="Almeida C.C.S."/>
            <person name="Simkova H."/>
            <person name="Souza G."/>
            <person name="Pedrosa-Harand A."/>
            <person name="Macas J."/>
            <person name="Mayer K.F.X."/>
            <person name="Houben A."/>
            <person name="Marques A."/>
        </authorList>
    </citation>
    <scope>NUCLEOTIDE SEQUENCE</scope>
    <source>
        <strain evidence="4">RhyBre1mFocal</strain>
    </source>
</reference>
<keyword evidence="1" id="KW-0677">Repeat</keyword>
<dbReference type="PANTHER" id="PTHR24186:SF38">
    <property type="entry name" value="ANKYRIN REPEAT FAMILY PROTEIN"/>
    <property type="match status" value="1"/>
</dbReference>
<dbReference type="Pfam" id="PF13637">
    <property type="entry name" value="Ank_4"/>
    <property type="match status" value="1"/>
</dbReference>
<proteinExistence type="predicted"/>
<gene>
    <name evidence="4" type="ORF">LUZ63_005089</name>
</gene>
<dbReference type="SUPFAM" id="SSF48403">
    <property type="entry name" value="Ankyrin repeat"/>
    <property type="match status" value="1"/>
</dbReference>
<protein>
    <submittedName>
        <fullName evidence="4">Uncharacterized protein</fullName>
    </submittedName>
</protein>
<dbReference type="SMART" id="SM00248">
    <property type="entry name" value="ANK"/>
    <property type="match status" value="9"/>
</dbReference>
<evidence type="ECO:0000256" key="1">
    <source>
        <dbReference type="ARBA" id="ARBA00022737"/>
    </source>
</evidence>
<comment type="caution">
    <text evidence="4">The sequence shown here is derived from an EMBL/GenBank/DDBJ whole genome shotgun (WGS) entry which is preliminary data.</text>
</comment>
<dbReference type="GO" id="GO:0005886">
    <property type="term" value="C:plasma membrane"/>
    <property type="evidence" value="ECO:0007669"/>
    <property type="project" value="TreeGrafter"/>
</dbReference>
<keyword evidence="2 3" id="KW-0040">ANK repeat</keyword>
<keyword evidence="5" id="KW-1185">Reference proteome</keyword>
<dbReference type="PROSITE" id="PS50088">
    <property type="entry name" value="ANK_REPEAT"/>
    <property type="match status" value="2"/>
</dbReference>
<organism evidence="4 5">
    <name type="scientific">Rhynchospora breviuscula</name>
    <dbReference type="NCBI Taxonomy" id="2022672"/>
    <lineage>
        <taxon>Eukaryota</taxon>
        <taxon>Viridiplantae</taxon>
        <taxon>Streptophyta</taxon>
        <taxon>Embryophyta</taxon>
        <taxon>Tracheophyta</taxon>
        <taxon>Spermatophyta</taxon>
        <taxon>Magnoliopsida</taxon>
        <taxon>Liliopsida</taxon>
        <taxon>Poales</taxon>
        <taxon>Cyperaceae</taxon>
        <taxon>Cyperoideae</taxon>
        <taxon>Rhynchosporeae</taxon>
        <taxon>Rhynchospora</taxon>
    </lineage>
</organism>
<dbReference type="OrthoDB" id="5314041at2759"/>
<evidence type="ECO:0000313" key="5">
    <source>
        <dbReference type="Proteomes" id="UP001151287"/>
    </source>
</evidence>
<accession>A0A9Q0CMV7</accession>
<dbReference type="PROSITE" id="PS50297">
    <property type="entry name" value="ANK_REP_REGION"/>
    <property type="match status" value="2"/>
</dbReference>
<dbReference type="InterPro" id="IPR002110">
    <property type="entry name" value="Ankyrin_rpt"/>
</dbReference>